<evidence type="ECO:0000259" key="1">
    <source>
        <dbReference type="PROSITE" id="PS50042"/>
    </source>
</evidence>
<protein>
    <recommendedName>
        <fullName evidence="1">Cyclic nucleotide-binding domain-containing protein</fullName>
    </recommendedName>
</protein>
<evidence type="ECO:0000313" key="3">
    <source>
        <dbReference type="Proteomes" id="UP000005384"/>
    </source>
</evidence>
<sequence>MQAKEHGKRSLRELFEFTYLNNKGRQFTREELAPYLNSYITLRTVEKGEDIIRPMDTLRSINLIVNGKAYFIRVSPRGDMNMLAATAAPMFIGITQLFSDDKNFYSQILAAEKCLMLDIDCKYFLQEIKADGDAAMVVIDSLSRIIERNRARMDRMMFLSSTDNLLAYICRKWLEQGQFSDKPLYIKEKHGVIATDMGVSVRTLYRAINKLKEENLITVMNGGVMMFTPEQLEVIRRRHENM</sequence>
<dbReference type="RefSeq" id="WP_006780824.1">
    <property type="nucleotide sequence ID" value="NZ_CP040506.1"/>
</dbReference>
<dbReference type="InterPro" id="IPR014710">
    <property type="entry name" value="RmlC-like_jellyroll"/>
</dbReference>
<dbReference type="InterPro" id="IPR036390">
    <property type="entry name" value="WH_DNA-bd_sf"/>
</dbReference>
<dbReference type="InterPro" id="IPR000595">
    <property type="entry name" value="cNMP-bd_dom"/>
</dbReference>
<dbReference type="Gene3D" id="2.60.120.10">
    <property type="entry name" value="Jelly Rolls"/>
    <property type="match status" value="1"/>
</dbReference>
<dbReference type="SUPFAM" id="SSF46785">
    <property type="entry name" value="Winged helix' DNA-binding domain"/>
    <property type="match status" value="1"/>
</dbReference>
<dbReference type="AlphaFoldDB" id="G5IH69"/>
<dbReference type="PROSITE" id="PS50042">
    <property type="entry name" value="CNMP_BINDING_3"/>
    <property type="match status" value="1"/>
</dbReference>
<dbReference type="EMBL" id="ADLN01000075">
    <property type="protein sequence ID" value="EHI59140.1"/>
    <property type="molecule type" value="Genomic_DNA"/>
</dbReference>
<reference evidence="2 3" key="1">
    <citation type="submission" date="2011-08" db="EMBL/GenBank/DDBJ databases">
        <title>The Genome Sequence of Clostridium hathewayi WAL-18680.</title>
        <authorList>
            <consortium name="The Broad Institute Genome Sequencing Platform"/>
            <person name="Earl A."/>
            <person name="Ward D."/>
            <person name="Feldgarden M."/>
            <person name="Gevers D."/>
            <person name="Finegold S.M."/>
            <person name="Summanen P.H."/>
            <person name="Molitoris D.R."/>
            <person name="Song M."/>
            <person name="Daigneault M."/>
            <person name="Allen-Vercoe E."/>
            <person name="Young S.K."/>
            <person name="Zeng Q."/>
            <person name="Gargeya S."/>
            <person name="Fitzgerald M."/>
            <person name="Haas B."/>
            <person name="Abouelleil A."/>
            <person name="Alvarado L."/>
            <person name="Arachchi H.M."/>
            <person name="Berlin A."/>
            <person name="Brown A."/>
            <person name="Chapman S.B."/>
            <person name="Chen Z."/>
            <person name="Dunbar C."/>
            <person name="Freedman E."/>
            <person name="Gearin G."/>
            <person name="Gellesch M."/>
            <person name="Goldberg J."/>
            <person name="Griggs A."/>
            <person name="Gujja S."/>
            <person name="Heiman D."/>
            <person name="Howarth C."/>
            <person name="Larson L."/>
            <person name="Lui A."/>
            <person name="MacDonald P.J.P."/>
            <person name="Montmayeur A."/>
            <person name="Murphy C."/>
            <person name="Neiman D."/>
            <person name="Pearson M."/>
            <person name="Priest M."/>
            <person name="Roberts A."/>
            <person name="Saif S."/>
            <person name="Shea T."/>
            <person name="Shenoy N."/>
            <person name="Sisk P."/>
            <person name="Stolte C."/>
            <person name="Sykes S."/>
            <person name="Wortman J."/>
            <person name="Nusbaum C."/>
            <person name="Birren B."/>
        </authorList>
    </citation>
    <scope>NUCLEOTIDE SEQUENCE [LARGE SCALE GENOMIC DNA]</scope>
    <source>
        <strain evidence="2 3">WAL-18680</strain>
    </source>
</reference>
<accession>G5IH69</accession>
<feature type="domain" description="Cyclic nucleotide-binding" evidence="1">
    <location>
        <begin position="25"/>
        <end position="145"/>
    </location>
</feature>
<keyword evidence="3" id="KW-1185">Reference proteome</keyword>
<dbReference type="OrthoDB" id="1664418at2"/>
<gene>
    <name evidence="2" type="ORF">HMPREF9473_02847</name>
</gene>
<dbReference type="HOGENOM" id="CLU_1132040_0_0_9"/>
<dbReference type="Proteomes" id="UP000005384">
    <property type="component" value="Unassembled WGS sequence"/>
</dbReference>
<evidence type="ECO:0000313" key="2">
    <source>
        <dbReference type="EMBL" id="EHI59140.1"/>
    </source>
</evidence>
<comment type="caution">
    <text evidence="2">The sequence shown here is derived from an EMBL/GenBank/DDBJ whole genome shotgun (WGS) entry which is preliminary data.</text>
</comment>
<dbReference type="PATRIC" id="fig|742737.3.peg.2851"/>
<name>G5IH69_9FIRM</name>
<proteinExistence type="predicted"/>
<dbReference type="SUPFAM" id="SSF51206">
    <property type="entry name" value="cAMP-binding domain-like"/>
    <property type="match status" value="1"/>
</dbReference>
<dbReference type="InterPro" id="IPR018490">
    <property type="entry name" value="cNMP-bd_dom_sf"/>
</dbReference>
<organism evidence="2 3">
    <name type="scientific">Hungatella hathewayi WAL-18680</name>
    <dbReference type="NCBI Taxonomy" id="742737"/>
    <lineage>
        <taxon>Bacteria</taxon>
        <taxon>Bacillati</taxon>
        <taxon>Bacillota</taxon>
        <taxon>Clostridia</taxon>
        <taxon>Lachnospirales</taxon>
        <taxon>Lachnospiraceae</taxon>
        <taxon>Hungatella</taxon>
    </lineage>
</organism>